<reference evidence="1 2" key="1">
    <citation type="submission" date="2016-04" db="EMBL/GenBank/DDBJ databases">
        <title>Genome analyses suggest a sexual origin of heterokaryosis in a supposedly ancient asexual fungus.</title>
        <authorList>
            <person name="Ropars J."/>
            <person name="Sedzielewska K."/>
            <person name="Noel J."/>
            <person name="Charron P."/>
            <person name="Farinelli L."/>
            <person name="Marton T."/>
            <person name="Kruger M."/>
            <person name="Pelin A."/>
            <person name="Brachmann A."/>
            <person name="Corradi N."/>
        </authorList>
    </citation>
    <scope>NUCLEOTIDE SEQUENCE [LARGE SCALE GENOMIC DNA]</scope>
    <source>
        <strain evidence="1 2">C2</strain>
    </source>
</reference>
<comment type="caution">
    <text evidence="1">The sequence shown here is derived from an EMBL/GenBank/DDBJ whole genome shotgun (WGS) entry which is preliminary data.</text>
</comment>
<dbReference type="VEuPathDB" id="FungiDB:FUN_000036"/>
<organism evidence="1 2">
    <name type="scientific">Rhizophagus irregularis</name>
    <dbReference type="NCBI Taxonomy" id="588596"/>
    <lineage>
        <taxon>Eukaryota</taxon>
        <taxon>Fungi</taxon>
        <taxon>Fungi incertae sedis</taxon>
        <taxon>Mucoromycota</taxon>
        <taxon>Glomeromycotina</taxon>
        <taxon>Glomeromycetes</taxon>
        <taxon>Glomerales</taxon>
        <taxon>Glomeraceae</taxon>
        <taxon>Rhizophagus</taxon>
    </lineage>
</organism>
<reference evidence="1 2" key="2">
    <citation type="submission" date="2017-10" db="EMBL/GenBank/DDBJ databases">
        <title>Extensive intraspecific genome diversity in a model arbuscular mycorrhizal fungus.</title>
        <authorList>
            <person name="Chen E.C.H."/>
            <person name="Morin E."/>
            <person name="Baudet D."/>
            <person name="Noel J."/>
            <person name="Ndikumana S."/>
            <person name="Charron P."/>
            <person name="St-Onge C."/>
            <person name="Giorgi J."/>
            <person name="Grigoriev I.V."/>
            <person name="Roux C."/>
            <person name="Martin F.M."/>
            <person name="Corradi N."/>
        </authorList>
    </citation>
    <scope>NUCLEOTIDE SEQUENCE [LARGE SCALE GENOMIC DNA]</scope>
    <source>
        <strain evidence="1 2">C2</strain>
    </source>
</reference>
<protein>
    <submittedName>
        <fullName evidence="1">Uncharacterized protein</fullName>
    </submittedName>
</protein>
<dbReference type="Proteomes" id="UP000233469">
    <property type="component" value="Unassembled WGS sequence"/>
</dbReference>
<evidence type="ECO:0000313" key="2">
    <source>
        <dbReference type="Proteomes" id="UP000233469"/>
    </source>
</evidence>
<name>A0A2N1M5M5_9GLOM</name>
<proteinExistence type="predicted"/>
<dbReference type="VEuPathDB" id="FungiDB:RhiirFUN_017445"/>
<evidence type="ECO:0000313" key="1">
    <source>
        <dbReference type="EMBL" id="PKK56946.1"/>
    </source>
</evidence>
<dbReference type="AlphaFoldDB" id="A0A2N1M5M5"/>
<sequence length="172" mass="19019">MEQETMEDTMDDTMEQELNIQNMADAFQAIATEIAKPNLQNTMADTFQTIATEIGNSNLQNMAGAFQTLATEIVNIPNTANNNIPQLFQDLHQQMVILGNSSIRDRHTDIEALLTDTGAIPPNYPVDVEALGNTTSDQIDGLLTAYSLPVNGDLLTRKIHFARFIGLKMMTF</sequence>
<gene>
    <name evidence="1" type="ORF">RhiirC2_858405</name>
</gene>
<dbReference type="VEuPathDB" id="FungiDB:RhiirA1_537779"/>
<accession>A0A2N1M5M5</accession>
<dbReference type="EMBL" id="LLXL01004932">
    <property type="protein sequence ID" value="PKK56946.1"/>
    <property type="molecule type" value="Genomic_DNA"/>
</dbReference>